<evidence type="ECO:0000313" key="1">
    <source>
        <dbReference type="EMBL" id="RDB30335.1"/>
    </source>
</evidence>
<proteinExistence type="predicted"/>
<keyword evidence="2" id="KW-1185">Reference proteome</keyword>
<dbReference type="InParanoid" id="A0A369KCF1"/>
<name>A0A369KCF1_HYPMA</name>
<dbReference type="Proteomes" id="UP000076154">
    <property type="component" value="Unassembled WGS sequence"/>
</dbReference>
<sequence length="112" mass="11728">MSCLKVIDHRSRGRHPTLAESLLPLLPTGAGVPGTISLAIGSHIGAGDGTIVARVPRRLKDADDVCEEELKDVSPESRRMGLGKIVWKNDEGGLAEEMGGGDGIGVGVYLVE</sequence>
<evidence type="ECO:0000313" key="2">
    <source>
        <dbReference type="Proteomes" id="UP000076154"/>
    </source>
</evidence>
<protein>
    <submittedName>
        <fullName evidence="1">Uncharacterized protein</fullName>
    </submittedName>
</protein>
<accession>A0A369KCF1</accession>
<reference evidence="1" key="1">
    <citation type="submission" date="2018-04" db="EMBL/GenBank/DDBJ databases">
        <title>Whole genome sequencing of Hypsizygus marmoreus.</title>
        <authorList>
            <person name="Choi I.-G."/>
            <person name="Min B."/>
            <person name="Kim J.-G."/>
            <person name="Kim S."/>
            <person name="Oh Y.-L."/>
            <person name="Kong W.-S."/>
            <person name="Park H."/>
            <person name="Jeong J."/>
            <person name="Song E.-S."/>
        </authorList>
    </citation>
    <scope>NUCLEOTIDE SEQUENCE [LARGE SCALE GENOMIC DNA]</scope>
    <source>
        <strain evidence="1">51987-8</strain>
    </source>
</reference>
<comment type="caution">
    <text evidence="1">The sequence shown here is derived from an EMBL/GenBank/DDBJ whole genome shotgun (WGS) entry which is preliminary data.</text>
</comment>
<organism evidence="1 2">
    <name type="scientific">Hypsizygus marmoreus</name>
    <name type="common">White beech mushroom</name>
    <name type="synonym">Agaricus marmoreus</name>
    <dbReference type="NCBI Taxonomy" id="39966"/>
    <lineage>
        <taxon>Eukaryota</taxon>
        <taxon>Fungi</taxon>
        <taxon>Dikarya</taxon>
        <taxon>Basidiomycota</taxon>
        <taxon>Agaricomycotina</taxon>
        <taxon>Agaricomycetes</taxon>
        <taxon>Agaricomycetidae</taxon>
        <taxon>Agaricales</taxon>
        <taxon>Tricholomatineae</taxon>
        <taxon>Lyophyllaceae</taxon>
        <taxon>Hypsizygus</taxon>
    </lineage>
</organism>
<gene>
    <name evidence="1" type="ORF">Hypma_007051</name>
</gene>
<dbReference type="EMBL" id="LUEZ02000005">
    <property type="protein sequence ID" value="RDB30335.1"/>
    <property type="molecule type" value="Genomic_DNA"/>
</dbReference>
<dbReference type="AlphaFoldDB" id="A0A369KCF1"/>